<dbReference type="EMBL" id="JH795869">
    <property type="protein sequence ID" value="EJT99705.1"/>
    <property type="molecule type" value="Genomic_DNA"/>
</dbReference>
<feature type="compositionally biased region" description="Acidic residues" evidence="1">
    <location>
        <begin position="206"/>
        <end position="251"/>
    </location>
</feature>
<feature type="region of interest" description="Disordered" evidence="1">
    <location>
        <begin position="198"/>
        <end position="251"/>
    </location>
</feature>
<name>M5FRG1_DACPD</name>
<dbReference type="RefSeq" id="XP_040626603.1">
    <property type="nucleotide sequence ID" value="XM_040770482.1"/>
</dbReference>
<evidence type="ECO:0000313" key="2">
    <source>
        <dbReference type="EMBL" id="EJT99705.1"/>
    </source>
</evidence>
<keyword evidence="3" id="KW-1185">Reference proteome</keyword>
<evidence type="ECO:0000256" key="1">
    <source>
        <dbReference type="SAM" id="MobiDB-lite"/>
    </source>
</evidence>
<dbReference type="HOGENOM" id="CLU_1107090_0_0_1"/>
<dbReference type="AlphaFoldDB" id="M5FRG1"/>
<dbReference type="Proteomes" id="UP000030653">
    <property type="component" value="Unassembled WGS sequence"/>
</dbReference>
<organism evidence="2 3">
    <name type="scientific">Dacryopinax primogenitus (strain DJM 731)</name>
    <name type="common">Brown rot fungus</name>
    <dbReference type="NCBI Taxonomy" id="1858805"/>
    <lineage>
        <taxon>Eukaryota</taxon>
        <taxon>Fungi</taxon>
        <taxon>Dikarya</taxon>
        <taxon>Basidiomycota</taxon>
        <taxon>Agaricomycotina</taxon>
        <taxon>Dacrymycetes</taxon>
        <taxon>Dacrymycetales</taxon>
        <taxon>Dacrymycetaceae</taxon>
        <taxon>Dacryopinax</taxon>
    </lineage>
</organism>
<protein>
    <submittedName>
        <fullName evidence="2">Uncharacterized protein</fullName>
    </submittedName>
</protein>
<accession>M5FRG1</accession>
<feature type="region of interest" description="Disordered" evidence="1">
    <location>
        <begin position="1"/>
        <end position="23"/>
    </location>
</feature>
<sequence>MRNQAPSGIRPSTSGDPSAPASMTQHTSIALPYDIWNEIVHLAAKDDLIQLCLVSAMVGRIATKRLYASLSLNTMVNTAKCYRTVMGSSTLAGTVTELELDLMSSRPLRKVRLPLLGMYATSLPQIVGALPDLIELTLSVETRYGDELTHLVSAEGLEAFRRFSQLQTFEFIVKFRVHDTSIFEEEIRRACPTLQSVAVHGRESEESSDEEEWEEGDEEEDGDEEDGDEEDGEESWYDEEHLDEESLPFGL</sequence>
<proteinExistence type="predicted"/>
<gene>
    <name evidence="2" type="ORF">DACRYDRAFT_117888</name>
</gene>
<evidence type="ECO:0000313" key="3">
    <source>
        <dbReference type="Proteomes" id="UP000030653"/>
    </source>
</evidence>
<reference evidence="2 3" key="1">
    <citation type="journal article" date="2012" name="Science">
        <title>The Paleozoic origin of enzymatic lignin decomposition reconstructed from 31 fungal genomes.</title>
        <authorList>
            <person name="Floudas D."/>
            <person name="Binder M."/>
            <person name="Riley R."/>
            <person name="Barry K."/>
            <person name="Blanchette R.A."/>
            <person name="Henrissat B."/>
            <person name="Martinez A.T."/>
            <person name="Otillar R."/>
            <person name="Spatafora J.W."/>
            <person name="Yadav J.S."/>
            <person name="Aerts A."/>
            <person name="Benoit I."/>
            <person name="Boyd A."/>
            <person name="Carlson A."/>
            <person name="Copeland A."/>
            <person name="Coutinho P.M."/>
            <person name="de Vries R.P."/>
            <person name="Ferreira P."/>
            <person name="Findley K."/>
            <person name="Foster B."/>
            <person name="Gaskell J."/>
            <person name="Glotzer D."/>
            <person name="Gorecki P."/>
            <person name="Heitman J."/>
            <person name="Hesse C."/>
            <person name="Hori C."/>
            <person name="Igarashi K."/>
            <person name="Jurgens J.A."/>
            <person name="Kallen N."/>
            <person name="Kersten P."/>
            <person name="Kohler A."/>
            <person name="Kuees U."/>
            <person name="Kumar T.K.A."/>
            <person name="Kuo A."/>
            <person name="LaButti K."/>
            <person name="Larrondo L.F."/>
            <person name="Lindquist E."/>
            <person name="Ling A."/>
            <person name="Lombard V."/>
            <person name="Lucas S."/>
            <person name="Lundell T."/>
            <person name="Martin R."/>
            <person name="McLaughlin D.J."/>
            <person name="Morgenstern I."/>
            <person name="Morin E."/>
            <person name="Murat C."/>
            <person name="Nagy L.G."/>
            <person name="Nolan M."/>
            <person name="Ohm R.A."/>
            <person name="Patyshakuliyeva A."/>
            <person name="Rokas A."/>
            <person name="Ruiz-Duenas F.J."/>
            <person name="Sabat G."/>
            <person name="Salamov A."/>
            <person name="Samejima M."/>
            <person name="Schmutz J."/>
            <person name="Slot J.C."/>
            <person name="St John F."/>
            <person name="Stenlid J."/>
            <person name="Sun H."/>
            <person name="Sun S."/>
            <person name="Syed K."/>
            <person name="Tsang A."/>
            <person name="Wiebenga A."/>
            <person name="Young D."/>
            <person name="Pisabarro A."/>
            <person name="Eastwood D.C."/>
            <person name="Martin F."/>
            <person name="Cullen D."/>
            <person name="Grigoriev I.V."/>
            <person name="Hibbett D.S."/>
        </authorList>
    </citation>
    <scope>NUCLEOTIDE SEQUENCE [LARGE SCALE GENOMIC DNA]</scope>
    <source>
        <strain evidence="2 3">DJM-731 SS1</strain>
    </source>
</reference>
<dbReference type="GeneID" id="63685544"/>